<gene>
    <name evidence="1" type="ORF">MCOR_36711</name>
</gene>
<evidence type="ECO:0000313" key="1">
    <source>
        <dbReference type="EMBL" id="CAC5402763.1"/>
    </source>
</evidence>
<sequence>MIDLFEIKSCIDDVKCLVNQHFTLCFDKSKTYDVMVFMLSDLDRTYAIDKSYVFSVAYGLSQKHLKADTVRQMLEFLREQLKTYNIHVQVQAFDGQFSKLSIVSYDGSSLSELQERKMHWKETCAKSSHELFRPFLQLGNVGGPVKTFDDANDKWN</sequence>
<dbReference type="AlphaFoldDB" id="A0A6J8D209"/>
<protein>
    <submittedName>
        <fullName evidence="1">Uncharacterized protein</fullName>
    </submittedName>
</protein>
<dbReference type="Proteomes" id="UP000507470">
    <property type="component" value="Unassembled WGS sequence"/>
</dbReference>
<accession>A0A6J8D209</accession>
<proteinExistence type="predicted"/>
<dbReference type="OrthoDB" id="10350672at2759"/>
<dbReference type="EMBL" id="CACVKT020006631">
    <property type="protein sequence ID" value="CAC5402763.1"/>
    <property type="molecule type" value="Genomic_DNA"/>
</dbReference>
<keyword evidence="2" id="KW-1185">Reference proteome</keyword>
<evidence type="ECO:0000313" key="2">
    <source>
        <dbReference type="Proteomes" id="UP000507470"/>
    </source>
</evidence>
<name>A0A6J8D209_MYTCO</name>
<organism evidence="1 2">
    <name type="scientific">Mytilus coruscus</name>
    <name type="common">Sea mussel</name>
    <dbReference type="NCBI Taxonomy" id="42192"/>
    <lineage>
        <taxon>Eukaryota</taxon>
        <taxon>Metazoa</taxon>
        <taxon>Spiralia</taxon>
        <taxon>Lophotrochozoa</taxon>
        <taxon>Mollusca</taxon>
        <taxon>Bivalvia</taxon>
        <taxon>Autobranchia</taxon>
        <taxon>Pteriomorphia</taxon>
        <taxon>Mytilida</taxon>
        <taxon>Mytiloidea</taxon>
        <taxon>Mytilidae</taxon>
        <taxon>Mytilinae</taxon>
        <taxon>Mytilus</taxon>
    </lineage>
</organism>
<reference evidence="1 2" key="1">
    <citation type="submission" date="2020-06" db="EMBL/GenBank/DDBJ databases">
        <authorList>
            <person name="Li R."/>
            <person name="Bekaert M."/>
        </authorList>
    </citation>
    <scope>NUCLEOTIDE SEQUENCE [LARGE SCALE GENOMIC DNA]</scope>
    <source>
        <strain evidence="2">wild</strain>
    </source>
</reference>